<dbReference type="RefSeq" id="WP_274140177.1">
    <property type="nucleotide sequence ID" value="NZ_JAJUBB010000002.1"/>
</dbReference>
<evidence type="ECO:0000313" key="2">
    <source>
        <dbReference type="Proteomes" id="UP001149821"/>
    </source>
</evidence>
<dbReference type="Pfam" id="PF13599">
    <property type="entry name" value="Pentapeptide_4"/>
    <property type="match status" value="1"/>
</dbReference>
<dbReference type="PANTHER" id="PTHR14136:SF17">
    <property type="entry name" value="BTB_POZ DOMAIN-CONTAINING PROTEIN KCTD9"/>
    <property type="match status" value="1"/>
</dbReference>
<dbReference type="EMBL" id="JAJUBB010000002">
    <property type="protein sequence ID" value="MDD1780207.1"/>
    <property type="molecule type" value="Genomic_DNA"/>
</dbReference>
<name>A0ABT5QGV1_9GAMM</name>
<evidence type="ECO:0000313" key="1">
    <source>
        <dbReference type="EMBL" id="MDD1780207.1"/>
    </source>
</evidence>
<dbReference type="Proteomes" id="UP001149821">
    <property type="component" value="Unassembled WGS sequence"/>
</dbReference>
<protein>
    <submittedName>
        <fullName evidence="1">Qnr family pentapeptide repeat protein</fullName>
    </submittedName>
</protein>
<dbReference type="Gene3D" id="2.160.20.80">
    <property type="entry name" value="E3 ubiquitin-protein ligase SopA"/>
    <property type="match status" value="1"/>
</dbReference>
<dbReference type="PANTHER" id="PTHR14136">
    <property type="entry name" value="BTB_POZ DOMAIN-CONTAINING PROTEIN KCTD9"/>
    <property type="match status" value="1"/>
</dbReference>
<proteinExistence type="predicted"/>
<dbReference type="InterPro" id="IPR051082">
    <property type="entry name" value="Pentapeptide-BTB/POZ_domain"/>
</dbReference>
<gene>
    <name evidence="1" type="ORF">LRP49_03240</name>
</gene>
<keyword evidence="2" id="KW-1185">Reference proteome</keyword>
<sequence>MDTHQHTYSTQNFSHQDLSGLTFTDCTFIRCDFRRAKLRETSFINCKFTEQGDIEGCHFGAADLRDASFKQCHLAMANFTYANCYGIEFRECDLKGADFLRASFANQVSNRMYFCSAYITACNLSYANFESACLEKCELFENRWIGANLQGASLKESDLSRGVFSADAWGQFSFQGANLCHAELEGLNPRRVDMSGVKIAAWQQEQILETLGIVVFPD</sequence>
<dbReference type="Pfam" id="PF00805">
    <property type="entry name" value="Pentapeptide"/>
    <property type="match status" value="1"/>
</dbReference>
<dbReference type="SUPFAM" id="SSF141571">
    <property type="entry name" value="Pentapeptide repeat-like"/>
    <property type="match status" value="2"/>
</dbReference>
<organism evidence="1 2">
    <name type="scientific">Enterovibrio qingdaonensis</name>
    <dbReference type="NCBI Taxonomy" id="2899818"/>
    <lineage>
        <taxon>Bacteria</taxon>
        <taxon>Pseudomonadati</taxon>
        <taxon>Pseudomonadota</taxon>
        <taxon>Gammaproteobacteria</taxon>
        <taxon>Vibrionales</taxon>
        <taxon>Vibrionaceae</taxon>
        <taxon>Enterovibrio</taxon>
    </lineage>
</organism>
<dbReference type="NCBIfam" id="NF033086">
    <property type="entry name" value="penta_rpt_Qnr"/>
    <property type="match status" value="1"/>
</dbReference>
<reference evidence="1" key="1">
    <citation type="submission" date="2021-12" db="EMBL/GenBank/DDBJ databases">
        <title>Enterovibrio ZSDZ35 sp. nov. and Enterovibrio ZSDZ42 sp. nov., isolated from coastal seawater in Qingdao.</title>
        <authorList>
            <person name="Zhang P."/>
        </authorList>
    </citation>
    <scope>NUCLEOTIDE SEQUENCE</scope>
    <source>
        <strain evidence="1">ZSDZ35</strain>
    </source>
</reference>
<accession>A0ABT5QGV1</accession>
<comment type="caution">
    <text evidence="1">The sequence shown here is derived from an EMBL/GenBank/DDBJ whole genome shotgun (WGS) entry which is preliminary data.</text>
</comment>
<dbReference type="InterPro" id="IPR001646">
    <property type="entry name" value="5peptide_repeat"/>
</dbReference>